<protein>
    <recommendedName>
        <fullName evidence="2">DRBM domain-containing protein</fullName>
    </recommendedName>
</protein>
<evidence type="ECO:0000259" key="2">
    <source>
        <dbReference type="PROSITE" id="PS50137"/>
    </source>
</evidence>
<sequence length="122" mass="13711">MILPMKLSTTLLPTATIAQLLPVGLNHIQVTPVLSKLHEICAANHWNPPIFDCCKEEGPRHLKLFTFKVIILIREASTMILECIGNPRSKKKTAADDAAEGALWYLKHTGYQPKHRKNKKGF</sequence>
<dbReference type="SMART" id="SM00358">
    <property type="entry name" value="DSRM"/>
    <property type="match status" value="1"/>
</dbReference>
<name>A0ABC8TJZ9_9AQUA</name>
<proteinExistence type="predicted"/>
<reference evidence="3 4" key="1">
    <citation type="submission" date="2024-02" db="EMBL/GenBank/DDBJ databases">
        <authorList>
            <person name="Vignale AGUSTIN F."/>
            <person name="Sosa J E."/>
            <person name="Modenutti C."/>
        </authorList>
    </citation>
    <scope>NUCLEOTIDE SEQUENCE [LARGE SCALE GENOMIC DNA]</scope>
</reference>
<dbReference type="GO" id="GO:0003723">
    <property type="term" value="F:RNA binding"/>
    <property type="evidence" value="ECO:0007669"/>
    <property type="project" value="UniProtKB-UniRule"/>
</dbReference>
<keyword evidence="4" id="KW-1185">Reference proteome</keyword>
<organism evidence="3 4">
    <name type="scientific">Ilex paraguariensis</name>
    <name type="common">yerba mate</name>
    <dbReference type="NCBI Taxonomy" id="185542"/>
    <lineage>
        <taxon>Eukaryota</taxon>
        <taxon>Viridiplantae</taxon>
        <taxon>Streptophyta</taxon>
        <taxon>Embryophyta</taxon>
        <taxon>Tracheophyta</taxon>
        <taxon>Spermatophyta</taxon>
        <taxon>Magnoliopsida</taxon>
        <taxon>eudicotyledons</taxon>
        <taxon>Gunneridae</taxon>
        <taxon>Pentapetalae</taxon>
        <taxon>asterids</taxon>
        <taxon>campanulids</taxon>
        <taxon>Aquifoliales</taxon>
        <taxon>Aquifoliaceae</taxon>
        <taxon>Ilex</taxon>
    </lineage>
</organism>
<keyword evidence="1" id="KW-0694">RNA-binding</keyword>
<gene>
    <name evidence="3" type="ORF">ILEXP_LOCUS39221</name>
</gene>
<dbReference type="AlphaFoldDB" id="A0ABC8TJZ9"/>
<dbReference type="EMBL" id="CAUOFW020005358">
    <property type="protein sequence ID" value="CAK9169748.1"/>
    <property type="molecule type" value="Genomic_DNA"/>
</dbReference>
<dbReference type="InterPro" id="IPR014720">
    <property type="entry name" value="dsRBD_dom"/>
</dbReference>
<dbReference type="PROSITE" id="PS50137">
    <property type="entry name" value="DS_RBD"/>
    <property type="match status" value="1"/>
</dbReference>
<feature type="domain" description="DRBM" evidence="2">
    <location>
        <begin position="32"/>
        <end position="108"/>
    </location>
</feature>
<evidence type="ECO:0000313" key="4">
    <source>
        <dbReference type="Proteomes" id="UP001642360"/>
    </source>
</evidence>
<accession>A0ABC8TJZ9</accession>
<dbReference type="CDD" id="cd19869">
    <property type="entry name" value="DSRM_DCL_plant"/>
    <property type="match status" value="1"/>
</dbReference>
<evidence type="ECO:0000256" key="1">
    <source>
        <dbReference type="PROSITE-ProRule" id="PRU00266"/>
    </source>
</evidence>
<dbReference type="SUPFAM" id="SSF54768">
    <property type="entry name" value="dsRNA-binding domain-like"/>
    <property type="match status" value="1"/>
</dbReference>
<dbReference type="Proteomes" id="UP001642360">
    <property type="component" value="Unassembled WGS sequence"/>
</dbReference>
<comment type="caution">
    <text evidence="3">The sequence shown here is derived from an EMBL/GenBank/DDBJ whole genome shotgun (WGS) entry which is preliminary data.</text>
</comment>
<evidence type="ECO:0000313" key="3">
    <source>
        <dbReference type="EMBL" id="CAK9169748.1"/>
    </source>
</evidence>
<dbReference type="Gene3D" id="3.30.160.20">
    <property type="match status" value="1"/>
</dbReference>
<dbReference type="Pfam" id="PF14709">
    <property type="entry name" value="DND1_DSRM"/>
    <property type="match status" value="1"/>
</dbReference>